<name>A0A9E8M2C4_9BACI</name>
<feature type="transmembrane region" description="Helical" evidence="1">
    <location>
        <begin position="178"/>
        <end position="199"/>
    </location>
</feature>
<proteinExistence type="predicted"/>
<evidence type="ECO:0000256" key="1">
    <source>
        <dbReference type="SAM" id="Phobius"/>
    </source>
</evidence>
<feature type="transmembrane region" description="Helical" evidence="1">
    <location>
        <begin position="294"/>
        <end position="312"/>
    </location>
</feature>
<sequence length="337" mass="37721">MDWKRAFQLAFIYVGTVVGAGFATGREIVEFFSKFGSLGIVGIAISGLCFIYFGSKMMLLTLKIRAKSYYQLNQYVFGPVFAPFVNVIMSIMLVGVTGVMLSGAGSLFEEQLQLSKLLGIFLTIFFGLIVLRVGTKGLVFVNMLVVPILIICSLLLSIHSSQFPDFVERIKWMDSFNWQFIISALAYAGFNVTMVQAVLVPAALEIDDEKIVKLGGVIGGFILMLVLLSSHFTLVQLDDMVTFHIPMAVIVNKFAPSFFFLFIVMVYGEIFSSIIGNIFGLGRFIERSINIHPFWIGFMIFFITFFISQIDYSVLLSALYPAFGYVSLFFLLLLFIK</sequence>
<evidence type="ECO:0000313" key="3">
    <source>
        <dbReference type="Proteomes" id="UP001164726"/>
    </source>
</evidence>
<dbReference type="RefSeq" id="WP_275421361.1">
    <property type="nucleotide sequence ID" value="NZ_CP106877.1"/>
</dbReference>
<protein>
    <submittedName>
        <fullName evidence="2">Uncharacterized protein</fullName>
    </submittedName>
</protein>
<feature type="transmembrane region" description="Helical" evidence="1">
    <location>
        <begin position="254"/>
        <end position="282"/>
    </location>
</feature>
<feature type="transmembrane region" description="Helical" evidence="1">
    <location>
        <begin position="138"/>
        <end position="158"/>
    </location>
</feature>
<feature type="transmembrane region" description="Helical" evidence="1">
    <location>
        <begin position="318"/>
        <end position="336"/>
    </location>
</feature>
<dbReference type="KEGG" id="fhl:OE105_03545"/>
<feature type="transmembrane region" description="Helical" evidence="1">
    <location>
        <begin position="75"/>
        <end position="101"/>
    </location>
</feature>
<organism evidence="2 3">
    <name type="scientific">Fervidibacillus halotolerans</name>
    <dbReference type="NCBI Taxonomy" id="2980027"/>
    <lineage>
        <taxon>Bacteria</taxon>
        <taxon>Bacillati</taxon>
        <taxon>Bacillota</taxon>
        <taxon>Bacilli</taxon>
        <taxon>Bacillales</taxon>
        <taxon>Bacillaceae</taxon>
        <taxon>Fervidibacillus</taxon>
    </lineage>
</organism>
<dbReference type="AlphaFoldDB" id="A0A9E8M2C4"/>
<gene>
    <name evidence="2" type="ORF">OE105_03545</name>
</gene>
<dbReference type="PANTHER" id="PTHR37814">
    <property type="entry name" value="CONSERVED MEMBRANE PROTEIN"/>
    <property type="match status" value="1"/>
</dbReference>
<dbReference type="PANTHER" id="PTHR37814:SF1">
    <property type="entry name" value="MEMBRANE PROTEIN"/>
    <property type="match status" value="1"/>
</dbReference>
<feature type="transmembrane region" description="Helical" evidence="1">
    <location>
        <begin position="35"/>
        <end position="54"/>
    </location>
</feature>
<accession>A0A9E8M2C4</accession>
<feature type="transmembrane region" description="Helical" evidence="1">
    <location>
        <begin position="113"/>
        <end position="131"/>
    </location>
</feature>
<dbReference type="InterPro" id="IPR038728">
    <property type="entry name" value="YkvI-like"/>
</dbReference>
<keyword evidence="1" id="KW-0472">Membrane</keyword>
<keyword evidence="1" id="KW-1133">Transmembrane helix</keyword>
<evidence type="ECO:0000313" key="2">
    <source>
        <dbReference type="EMBL" id="WAA13211.1"/>
    </source>
</evidence>
<dbReference type="EMBL" id="CP106877">
    <property type="protein sequence ID" value="WAA13211.1"/>
    <property type="molecule type" value="Genomic_DNA"/>
</dbReference>
<feature type="transmembrane region" description="Helical" evidence="1">
    <location>
        <begin position="211"/>
        <end position="234"/>
    </location>
</feature>
<keyword evidence="1" id="KW-0812">Transmembrane</keyword>
<keyword evidence="3" id="KW-1185">Reference proteome</keyword>
<dbReference type="Proteomes" id="UP001164726">
    <property type="component" value="Chromosome"/>
</dbReference>
<reference evidence="2" key="1">
    <citation type="submission" date="2022-09" db="EMBL/GenBank/DDBJ databases">
        <title>Complete Genomes of Fervidibacillus albus and Fervidibacillus halotolerans isolated from tidal flat sediments.</title>
        <authorList>
            <person name="Kwon K.K."/>
            <person name="Yang S.-H."/>
            <person name="Park M.J."/>
            <person name="Oh H.-M."/>
        </authorList>
    </citation>
    <scope>NUCLEOTIDE SEQUENCE</scope>
    <source>
        <strain evidence="2">MEBiC13594</strain>
    </source>
</reference>